<evidence type="ECO:0000256" key="4">
    <source>
        <dbReference type="ARBA" id="ARBA00023204"/>
    </source>
</evidence>
<comment type="function">
    <text evidence="5">With LigD forms a non-homologous end joining (NHEJ) DNA repair enzyme, which repairs dsDNA breaks with reduced fidelity. Binds linear dsDNA with 5'- and 3'- overhangs but not closed circular dsDNA nor ssDNA. Recruits and stimulates the ligase activity of LigD.</text>
</comment>
<keyword evidence="9" id="KW-1185">Reference proteome</keyword>
<comment type="similarity">
    <text evidence="5">Belongs to the prokaryotic Ku family.</text>
</comment>
<evidence type="ECO:0000313" key="9">
    <source>
        <dbReference type="Proteomes" id="UP000426444"/>
    </source>
</evidence>
<dbReference type="PANTHER" id="PTHR41251">
    <property type="entry name" value="NON-HOMOLOGOUS END JOINING PROTEIN KU"/>
    <property type="match status" value="1"/>
</dbReference>
<sequence length="280" mass="32230">MRTLWKGAVSFGLVNIPIKMYVATERKDIKFNYLHKECMSPIKYQKYCSNCDKEINNEEIVRGYEYQKGNYVIMNEEDFEKIPLENTKTIDILDFVELNEVDPIYFDKTYYLEPSEGGDKAYSLLVEAMRETSKVAIAKVIIRSKQTLAALRIKDNVLIMETIFYPDEIRSPASLNLGVDKEKLHDNEIKMAVSLIKNLSTNFQPEKYENEHRKALWEVIEAKIVGKEVVAPTPDVEQGNVVDLMEALKASVKLAEENNQEDKKEKTTKKKTKKKAKTGS</sequence>
<protein>
    <recommendedName>
        <fullName evidence="5">Non-homologous end joining protein Ku</fullName>
    </recommendedName>
</protein>
<evidence type="ECO:0000256" key="3">
    <source>
        <dbReference type="ARBA" id="ARBA00023172"/>
    </source>
</evidence>
<dbReference type="PIRSF" id="PIRSF006493">
    <property type="entry name" value="Prok_Ku"/>
    <property type="match status" value="1"/>
</dbReference>
<keyword evidence="4 5" id="KW-0234">DNA repair</keyword>
<dbReference type="HAMAP" id="MF_01875">
    <property type="entry name" value="Prokaryotic_Ku"/>
    <property type="match status" value="1"/>
</dbReference>
<dbReference type="SMART" id="SM00559">
    <property type="entry name" value="Ku78"/>
    <property type="match status" value="1"/>
</dbReference>
<dbReference type="GO" id="GO:0003690">
    <property type="term" value="F:double-stranded DNA binding"/>
    <property type="evidence" value="ECO:0007669"/>
    <property type="project" value="UniProtKB-UniRule"/>
</dbReference>
<evidence type="ECO:0000259" key="7">
    <source>
        <dbReference type="SMART" id="SM00559"/>
    </source>
</evidence>
<dbReference type="RefSeq" id="WP_156202837.1">
    <property type="nucleotide sequence ID" value="NZ_CP046457.1"/>
</dbReference>
<dbReference type="KEGG" id="salq:SYNTR_0295"/>
<gene>
    <name evidence="5" type="primary">ku</name>
    <name evidence="8" type="ORF">SYNTR_0295</name>
</gene>
<dbReference type="GO" id="GO:0006303">
    <property type="term" value="P:double-strand break repair via nonhomologous end joining"/>
    <property type="evidence" value="ECO:0007669"/>
    <property type="project" value="UniProtKB-UniRule"/>
</dbReference>
<dbReference type="CDD" id="cd00789">
    <property type="entry name" value="KU_like"/>
    <property type="match status" value="1"/>
</dbReference>
<evidence type="ECO:0000313" key="8">
    <source>
        <dbReference type="EMBL" id="QGT98888.1"/>
    </source>
</evidence>
<dbReference type="OrthoDB" id="9795084at2"/>
<dbReference type="PANTHER" id="PTHR41251:SF1">
    <property type="entry name" value="NON-HOMOLOGOUS END JOINING PROTEIN KU"/>
    <property type="match status" value="1"/>
</dbReference>
<name>A0A6I6DEA5_9FIRM</name>
<dbReference type="Gene3D" id="2.40.290.10">
    <property type="match status" value="1"/>
</dbReference>
<keyword evidence="3 5" id="KW-0233">DNA recombination</keyword>
<feature type="compositionally biased region" description="Basic and acidic residues" evidence="6">
    <location>
        <begin position="254"/>
        <end position="265"/>
    </location>
</feature>
<proteinExistence type="inferred from homology"/>
<dbReference type="InterPro" id="IPR016194">
    <property type="entry name" value="SPOC-like_C_dom_sf"/>
</dbReference>
<dbReference type="Pfam" id="PF02735">
    <property type="entry name" value="Ku"/>
    <property type="match status" value="1"/>
</dbReference>
<dbReference type="AlphaFoldDB" id="A0A6I6DEA5"/>
<feature type="domain" description="Ku" evidence="7">
    <location>
        <begin position="52"/>
        <end position="180"/>
    </location>
</feature>
<keyword evidence="1 5" id="KW-0227">DNA damage</keyword>
<feature type="compositionally biased region" description="Basic residues" evidence="6">
    <location>
        <begin position="266"/>
        <end position="280"/>
    </location>
</feature>
<dbReference type="EMBL" id="CP046457">
    <property type="protein sequence ID" value="QGT98888.1"/>
    <property type="molecule type" value="Genomic_DNA"/>
</dbReference>
<dbReference type="FunFam" id="2.40.290.10:FF:000004">
    <property type="entry name" value="Non-homologous end joining protein Ku"/>
    <property type="match status" value="1"/>
</dbReference>
<dbReference type="Proteomes" id="UP000426444">
    <property type="component" value="Chromosome"/>
</dbReference>
<reference evidence="9" key="1">
    <citation type="journal article" date="2019" name="Microbiology">
        <title>Complete Genome Sequence of an Uncultured Bacterium of the Candidate Phylum Bipolaricaulota.</title>
        <authorList>
            <person name="Kadnikov V.V."/>
            <person name="Mardanov A.V."/>
            <person name="Beletsky A.V."/>
            <person name="Frank Y.A."/>
            <person name="Karnachuk O.V."/>
            <person name="Ravin N.V."/>
        </authorList>
    </citation>
    <scope>NUCLEOTIDE SEQUENCE [LARGE SCALE GENOMIC DNA]</scope>
</reference>
<evidence type="ECO:0000256" key="5">
    <source>
        <dbReference type="HAMAP-Rule" id="MF_01875"/>
    </source>
</evidence>
<dbReference type="InterPro" id="IPR006164">
    <property type="entry name" value="DNA_bd_Ku70/Ku80"/>
</dbReference>
<evidence type="ECO:0000256" key="1">
    <source>
        <dbReference type="ARBA" id="ARBA00022763"/>
    </source>
</evidence>
<dbReference type="GO" id="GO:0006310">
    <property type="term" value="P:DNA recombination"/>
    <property type="evidence" value="ECO:0007669"/>
    <property type="project" value="UniProtKB-KW"/>
</dbReference>
<dbReference type="InterPro" id="IPR009187">
    <property type="entry name" value="Prok_Ku"/>
</dbReference>
<dbReference type="NCBIfam" id="TIGR02772">
    <property type="entry name" value="Ku_bact"/>
    <property type="match status" value="1"/>
</dbReference>
<dbReference type="SUPFAM" id="SSF100939">
    <property type="entry name" value="SPOC domain-like"/>
    <property type="match status" value="1"/>
</dbReference>
<organism evidence="8 9">
    <name type="scientific">Candidatus Syntrophocurvum alkaliphilum</name>
    <dbReference type="NCBI Taxonomy" id="2293317"/>
    <lineage>
        <taxon>Bacteria</taxon>
        <taxon>Bacillati</taxon>
        <taxon>Bacillota</taxon>
        <taxon>Clostridia</taxon>
        <taxon>Eubacteriales</taxon>
        <taxon>Syntrophomonadaceae</taxon>
        <taxon>Candidatus Syntrophocurvum</taxon>
    </lineage>
</organism>
<feature type="region of interest" description="Disordered" evidence="6">
    <location>
        <begin position="254"/>
        <end position="280"/>
    </location>
</feature>
<evidence type="ECO:0000256" key="2">
    <source>
        <dbReference type="ARBA" id="ARBA00023125"/>
    </source>
</evidence>
<evidence type="ECO:0000256" key="6">
    <source>
        <dbReference type="SAM" id="MobiDB-lite"/>
    </source>
</evidence>
<comment type="subunit">
    <text evidence="5">Homodimer. Interacts with LigD.</text>
</comment>
<keyword evidence="2 5" id="KW-0238">DNA-binding</keyword>
<accession>A0A6I6DEA5</accession>